<dbReference type="GO" id="GO:0003774">
    <property type="term" value="F:cytoskeletal motor activity"/>
    <property type="evidence" value="ECO:0007669"/>
    <property type="project" value="InterPro"/>
</dbReference>
<protein>
    <submittedName>
        <fullName evidence="4">FliM/FliN family flagellar motor switch protein</fullName>
    </submittedName>
</protein>
<reference evidence="4" key="1">
    <citation type="journal article" date="2020" name="mSystems">
        <title>Genome- and Community-Level Interaction Insights into Carbon Utilization and Element Cycling Functions of Hydrothermarchaeota in Hydrothermal Sediment.</title>
        <authorList>
            <person name="Zhou Z."/>
            <person name="Liu Y."/>
            <person name="Xu W."/>
            <person name="Pan J."/>
            <person name="Luo Z.H."/>
            <person name="Li M."/>
        </authorList>
    </citation>
    <scope>NUCLEOTIDE SEQUENCE [LARGE SCALE GENOMIC DNA]</scope>
    <source>
        <strain evidence="4">SpSt-339</strain>
    </source>
</reference>
<feature type="compositionally biased region" description="Polar residues" evidence="2">
    <location>
        <begin position="11"/>
        <end position="20"/>
    </location>
</feature>
<feature type="domain" description="Flagellar motor switch protein FliN-like C-terminal" evidence="3">
    <location>
        <begin position="46"/>
        <end position="115"/>
    </location>
</feature>
<dbReference type="PRINTS" id="PR00956">
    <property type="entry name" value="FLGMOTORFLIN"/>
</dbReference>
<keyword evidence="4" id="KW-0969">Cilium</keyword>
<comment type="caution">
    <text evidence="4">The sequence shown here is derived from an EMBL/GenBank/DDBJ whole genome shotgun (WGS) entry which is preliminary data.</text>
</comment>
<organism evidence="4">
    <name type="scientific">Schlesneria paludicola</name>
    <dbReference type="NCBI Taxonomy" id="360056"/>
    <lineage>
        <taxon>Bacteria</taxon>
        <taxon>Pseudomonadati</taxon>
        <taxon>Planctomycetota</taxon>
        <taxon>Planctomycetia</taxon>
        <taxon>Planctomycetales</taxon>
        <taxon>Planctomycetaceae</taxon>
        <taxon>Schlesneria</taxon>
    </lineage>
</organism>
<dbReference type="Pfam" id="PF01052">
    <property type="entry name" value="FliMN_C"/>
    <property type="match status" value="1"/>
</dbReference>
<feature type="region of interest" description="Disordered" evidence="2">
    <location>
        <begin position="1"/>
        <end position="35"/>
    </location>
</feature>
<dbReference type="PANTHER" id="PTHR30034:SF6">
    <property type="entry name" value="YOP PROTEINS TRANSLOCATION PROTEIN Q"/>
    <property type="match status" value="1"/>
</dbReference>
<proteinExistence type="inferred from homology"/>
<dbReference type="GO" id="GO:0050918">
    <property type="term" value="P:positive chemotaxis"/>
    <property type="evidence" value="ECO:0007669"/>
    <property type="project" value="TreeGrafter"/>
</dbReference>
<dbReference type="EMBL" id="DSOK01000423">
    <property type="protein sequence ID" value="HEN16848.1"/>
    <property type="molecule type" value="Genomic_DNA"/>
</dbReference>
<dbReference type="Gene3D" id="2.30.330.10">
    <property type="entry name" value="SpoA-like"/>
    <property type="match status" value="1"/>
</dbReference>
<dbReference type="GO" id="GO:0071978">
    <property type="term" value="P:bacterial-type flagellum-dependent swarming motility"/>
    <property type="evidence" value="ECO:0007669"/>
    <property type="project" value="TreeGrafter"/>
</dbReference>
<accession>A0A7C2NXD6</accession>
<keyword evidence="4" id="KW-0966">Cell projection</keyword>
<evidence type="ECO:0000256" key="2">
    <source>
        <dbReference type="SAM" id="MobiDB-lite"/>
    </source>
</evidence>
<dbReference type="SUPFAM" id="SSF101801">
    <property type="entry name" value="Surface presentation of antigens (SPOA)"/>
    <property type="match status" value="1"/>
</dbReference>
<comment type="similarity">
    <text evidence="1">Belongs to the FliN/MopA/SpaO family.</text>
</comment>
<evidence type="ECO:0000259" key="3">
    <source>
        <dbReference type="Pfam" id="PF01052"/>
    </source>
</evidence>
<dbReference type="InterPro" id="IPR001172">
    <property type="entry name" value="FliN_T3SS_HrcQb"/>
</dbReference>
<gene>
    <name evidence="4" type="ORF">ENQ76_15410</name>
</gene>
<dbReference type="AlphaFoldDB" id="A0A7C2NXD6"/>
<name>A0A7C2NXD6_9PLAN</name>
<keyword evidence="4" id="KW-0282">Flagellum</keyword>
<dbReference type="GO" id="GO:0009425">
    <property type="term" value="C:bacterial-type flagellum basal body"/>
    <property type="evidence" value="ECO:0007669"/>
    <property type="project" value="InterPro"/>
</dbReference>
<evidence type="ECO:0000256" key="1">
    <source>
        <dbReference type="ARBA" id="ARBA00009226"/>
    </source>
</evidence>
<dbReference type="InterPro" id="IPR036429">
    <property type="entry name" value="SpoA-like_sf"/>
</dbReference>
<dbReference type="PANTHER" id="PTHR30034">
    <property type="entry name" value="FLAGELLAR MOTOR SWITCH PROTEIN FLIM"/>
    <property type="match status" value="1"/>
</dbReference>
<sequence length="128" mass="13923">MPLPRPDDVDSMSTTPSDNRSPPVDILPQESDANQLAAGTVDPRARLRQIPVPISVRLAEKRIPVSHLLGITPGALIMFNKSAEDLLDLYVNNTRLCRGEAVKVGETFGLKINQMAMPQESASRVVHG</sequence>
<dbReference type="InterPro" id="IPR001543">
    <property type="entry name" value="FliN-like_C"/>
</dbReference>
<evidence type="ECO:0000313" key="4">
    <source>
        <dbReference type="EMBL" id="HEN16848.1"/>
    </source>
</evidence>